<dbReference type="AlphaFoldDB" id="A0A7S9REJ2"/>
<name>A0A7S9REJ2_9BACT</name>
<evidence type="ECO:0000313" key="1">
    <source>
        <dbReference type="EMBL" id="QPH90228.1"/>
    </source>
</evidence>
<dbReference type="EMBL" id="CP060707">
    <property type="protein sequence ID" value="QPH90228.1"/>
    <property type="molecule type" value="Genomic_DNA"/>
</dbReference>
<gene>
    <name evidence="1" type="ORF">CVT00_01420</name>
</gene>
<dbReference type="Proteomes" id="UP000594508">
    <property type="component" value="Chromosome"/>
</dbReference>
<protein>
    <submittedName>
        <fullName evidence="1">Uncharacterized protein</fullName>
    </submittedName>
</protein>
<evidence type="ECO:0000313" key="2">
    <source>
        <dbReference type="Proteomes" id="UP000594508"/>
    </source>
</evidence>
<reference evidence="1 2" key="1">
    <citation type="journal article" date="2018" name="Emerg. Microbes Infect.">
        <title>Genomic analysis of oral Campylobacter concisus strains identified a potential bacterial molecular marker associated with active Crohn's disease.</title>
        <authorList>
            <person name="Liu F."/>
            <person name="Ma R."/>
            <person name="Tay C.Y.A."/>
            <person name="Octavia S."/>
            <person name="Lan R."/>
            <person name="Chung H.K.L."/>
            <person name="Riordan S.M."/>
            <person name="Grimm M.C."/>
            <person name="Leong R.W."/>
            <person name="Tanaka M.M."/>
            <person name="Connor S."/>
            <person name="Zhang L."/>
        </authorList>
    </citation>
    <scope>NUCLEOTIDE SEQUENCE [LARGE SCALE GENOMIC DNA]</scope>
    <source>
        <strain evidence="1 2">P1CDO2</strain>
    </source>
</reference>
<sequence length="119" mass="14139">MNKKLKIVLQTEFACDSVFWIYDEFGENINGGTWVEQEDEISWDSKLPDELLSCPDIKRLSTEIMKEYNSLFINNEKEFSYKGFASPKSEAKYMQKINELRKIVYKKCNDKYEIVDDLR</sequence>
<organism evidence="1 2">
    <name type="scientific">Campylobacter concisus</name>
    <dbReference type="NCBI Taxonomy" id="199"/>
    <lineage>
        <taxon>Bacteria</taxon>
        <taxon>Pseudomonadati</taxon>
        <taxon>Campylobacterota</taxon>
        <taxon>Epsilonproteobacteria</taxon>
        <taxon>Campylobacterales</taxon>
        <taxon>Campylobacteraceae</taxon>
        <taxon>Campylobacter</taxon>
    </lineage>
</organism>
<proteinExistence type="predicted"/>
<accession>A0A7S9REJ2</accession>
<dbReference type="RefSeq" id="WP_181000500.1">
    <property type="nucleotide sequence ID" value="NZ_CP060707.1"/>
</dbReference>